<protein>
    <submittedName>
        <fullName evidence="2">Uncharacterized protein</fullName>
    </submittedName>
</protein>
<feature type="region of interest" description="Disordered" evidence="1">
    <location>
        <begin position="99"/>
        <end position="119"/>
    </location>
</feature>
<dbReference type="GeneID" id="28815580"/>
<dbReference type="AlphaFoldDB" id="A0A194WY60"/>
<proteinExistence type="predicted"/>
<sequence length="119" mass="13065">MVNHLFSQVSNPGGHSPLSTLFARVLRRRSRHPISHTEHPCIQHLARPSLGISFSSHHCDNPSKCSVFTKNVPAPLLSTGYHQVRHISFGFQLMPSLPQPAPPSVSPCRAAKVPQPPIL</sequence>
<reference evidence="2 3" key="1">
    <citation type="submission" date="2015-10" db="EMBL/GenBank/DDBJ databases">
        <title>Full genome of DAOMC 229536 Phialocephala scopiformis, a fungal endophyte of spruce producing the potent anti-insectan compound rugulosin.</title>
        <authorList>
            <consortium name="DOE Joint Genome Institute"/>
            <person name="Walker A.K."/>
            <person name="Frasz S.L."/>
            <person name="Seifert K.A."/>
            <person name="Miller J.D."/>
            <person name="Mondo S.J."/>
            <person name="Labutti K."/>
            <person name="Lipzen A."/>
            <person name="Dockter R."/>
            <person name="Kennedy M."/>
            <person name="Grigoriev I.V."/>
            <person name="Spatafora J.W."/>
        </authorList>
    </citation>
    <scope>NUCLEOTIDE SEQUENCE [LARGE SCALE GENOMIC DNA]</scope>
    <source>
        <strain evidence="2 3">CBS 120377</strain>
    </source>
</reference>
<dbReference type="KEGG" id="psco:LY89DRAFT_209564"/>
<evidence type="ECO:0000256" key="1">
    <source>
        <dbReference type="SAM" id="MobiDB-lite"/>
    </source>
</evidence>
<name>A0A194WY60_MOLSC</name>
<organism evidence="2 3">
    <name type="scientific">Mollisia scopiformis</name>
    <name type="common">Conifer needle endophyte fungus</name>
    <name type="synonym">Phialocephala scopiformis</name>
    <dbReference type="NCBI Taxonomy" id="149040"/>
    <lineage>
        <taxon>Eukaryota</taxon>
        <taxon>Fungi</taxon>
        <taxon>Dikarya</taxon>
        <taxon>Ascomycota</taxon>
        <taxon>Pezizomycotina</taxon>
        <taxon>Leotiomycetes</taxon>
        <taxon>Helotiales</taxon>
        <taxon>Mollisiaceae</taxon>
        <taxon>Mollisia</taxon>
    </lineage>
</organism>
<dbReference type="InParanoid" id="A0A194WY60"/>
<dbReference type="RefSeq" id="XP_018066887.1">
    <property type="nucleotide sequence ID" value="XM_018205854.1"/>
</dbReference>
<dbReference type="EMBL" id="KQ947424">
    <property type="protein sequence ID" value="KUJ12532.1"/>
    <property type="molecule type" value="Genomic_DNA"/>
</dbReference>
<accession>A0A194WY60</accession>
<evidence type="ECO:0000313" key="3">
    <source>
        <dbReference type="Proteomes" id="UP000070700"/>
    </source>
</evidence>
<keyword evidence="3" id="KW-1185">Reference proteome</keyword>
<dbReference type="Proteomes" id="UP000070700">
    <property type="component" value="Unassembled WGS sequence"/>
</dbReference>
<evidence type="ECO:0000313" key="2">
    <source>
        <dbReference type="EMBL" id="KUJ12532.1"/>
    </source>
</evidence>
<gene>
    <name evidence="2" type="ORF">LY89DRAFT_209564</name>
</gene>